<organism evidence="1">
    <name type="scientific">marine sediment metagenome</name>
    <dbReference type="NCBI Taxonomy" id="412755"/>
    <lineage>
        <taxon>unclassified sequences</taxon>
        <taxon>metagenomes</taxon>
        <taxon>ecological metagenomes</taxon>
    </lineage>
</organism>
<comment type="caution">
    <text evidence="1">The sequence shown here is derived from an EMBL/GenBank/DDBJ whole genome shotgun (WGS) entry which is preliminary data.</text>
</comment>
<evidence type="ECO:0008006" key="2">
    <source>
        <dbReference type="Google" id="ProtNLM"/>
    </source>
</evidence>
<dbReference type="InterPro" id="IPR027417">
    <property type="entry name" value="P-loop_NTPase"/>
</dbReference>
<feature type="non-terminal residue" evidence="1">
    <location>
        <position position="1"/>
    </location>
</feature>
<dbReference type="Gene3D" id="3.40.50.300">
    <property type="entry name" value="P-loop containing nucleotide triphosphate hydrolases"/>
    <property type="match status" value="1"/>
</dbReference>
<dbReference type="Gene3D" id="3.30.420.240">
    <property type="match status" value="1"/>
</dbReference>
<evidence type="ECO:0000313" key="1">
    <source>
        <dbReference type="EMBL" id="KKK68268.1"/>
    </source>
</evidence>
<name>A0A0F8XH82_9ZZZZ</name>
<sequence>RPYSRNITKSVINLTNNSQITSRPVGDTGNSVRGFTGNVLYLNEASRMPEFVFEAAKAILLTTGGDIWIDSTPFGCDTFFHKSFLNTKRYKVFYHTSEEVMKNRPISESWTETQRVEAIQMLKEEKEDMTKLQYQQEYLGLFVGGIQRFLDDDLINKRLNIPTDEKYIGEGDKFQGIDIARLGGDETVMVSGIRIKDKIYQIDIDIPEGQKLTDTARLIIHKDKIINHKKIFMDDGGLGVGVFDILYEDPQTKRKVIGLNNASREIEKTINQGKTKIRSKTLLGEDLAINLKILMERGQVELFDDSRIRQSLRSIQCDNSEGKLRIYGYYDHIFEALKRAAHCMKDKRLNPIIC</sequence>
<proteinExistence type="predicted"/>
<accession>A0A0F8XH82</accession>
<protein>
    <recommendedName>
        <fullName evidence="2">Terminase large subunit gp17-like C-terminal domain-containing protein</fullName>
    </recommendedName>
</protein>
<reference evidence="1" key="1">
    <citation type="journal article" date="2015" name="Nature">
        <title>Complex archaea that bridge the gap between prokaryotes and eukaryotes.</title>
        <authorList>
            <person name="Spang A."/>
            <person name="Saw J.H."/>
            <person name="Jorgensen S.L."/>
            <person name="Zaremba-Niedzwiedzka K."/>
            <person name="Martijn J."/>
            <person name="Lind A.E."/>
            <person name="van Eijk R."/>
            <person name="Schleper C."/>
            <person name="Guy L."/>
            <person name="Ettema T.J."/>
        </authorList>
    </citation>
    <scope>NUCLEOTIDE SEQUENCE</scope>
</reference>
<dbReference type="EMBL" id="LAZR01059216">
    <property type="protein sequence ID" value="KKK68268.1"/>
    <property type="molecule type" value="Genomic_DNA"/>
</dbReference>
<dbReference type="AlphaFoldDB" id="A0A0F8XH82"/>
<gene>
    <name evidence="1" type="ORF">LCGC14_2945770</name>
</gene>